<dbReference type="PANTHER" id="PTHR33067">
    <property type="entry name" value="RNA-DIRECTED DNA POLYMERASE-RELATED"/>
    <property type="match status" value="1"/>
</dbReference>
<feature type="region of interest" description="Disordered" evidence="2">
    <location>
        <begin position="101"/>
        <end position="164"/>
    </location>
</feature>
<dbReference type="SUPFAM" id="SSF50630">
    <property type="entry name" value="Acid proteases"/>
    <property type="match status" value="1"/>
</dbReference>
<organism evidence="4 5">
    <name type="scientific">Microthlaspi erraticum</name>
    <dbReference type="NCBI Taxonomy" id="1685480"/>
    <lineage>
        <taxon>Eukaryota</taxon>
        <taxon>Viridiplantae</taxon>
        <taxon>Streptophyta</taxon>
        <taxon>Embryophyta</taxon>
        <taxon>Tracheophyta</taxon>
        <taxon>Spermatophyta</taxon>
        <taxon>Magnoliopsida</taxon>
        <taxon>eudicotyledons</taxon>
        <taxon>Gunneridae</taxon>
        <taxon>Pentapetalae</taxon>
        <taxon>rosids</taxon>
        <taxon>malvids</taxon>
        <taxon>Brassicales</taxon>
        <taxon>Brassicaceae</taxon>
        <taxon>Coluteocarpeae</taxon>
        <taxon>Microthlaspi</taxon>
    </lineage>
</organism>
<evidence type="ECO:0000256" key="1">
    <source>
        <dbReference type="SAM" id="Coils"/>
    </source>
</evidence>
<name>A0A6D2JTG1_9BRAS</name>
<dbReference type="Proteomes" id="UP000467841">
    <property type="component" value="Unassembled WGS sequence"/>
</dbReference>
<dbReference type="EMBL" id="CACVBM020001219">
    <property type="protein sequence ID" value="CAA7039950.1"/>
    <property type="molecule type" value="Genomic_DNA"/>
</dbReference>
<feature type="transmembrane region" description="Helical" evidence="3">
    <location>
        <begin position="591"/>
        <end position="614"/>
    </location>
</feature>
<dbReference type="InterPro" id="IPR021109">
    <property type="entry name" value="Peptidase_aspartic_dom_sf"/>
</dbReference>
<keyword evidence="3" id="KW-0472">Membrane</keyword>
<keyword evidence="1" id="KW-0175">Coiled coil</keyword>
<evidence type="ECO:0000256" key="3">
    <source>
        <dbReference type="SAM" id="Phobius"/>
    </source>
</evidence>
<evidence type="ECO:0000313" key="4">
    <source>
        <dbReference type="EMBL" id="CAA7039950.1"/>
    </source>
</evidence>
<dbReference type="CDD" id="cd00303">
    <property type="entry name" value="retropepsin_like"/>
    <property type="match status" value="1"/>
</dbReference>
<dbReference type="AlphaFoldDB" id="A0A6D2JTG1"/>
<comment type="caution">
    <text evidence="4">The sequence shown here is derived from an EMBL/GenBank/DDBJ whole genome shotgun (WGS) entry which is preliminary data.</text>
</comment>
<sequence length="618" mass="71360">METLMDQEARDTAPKALAHLDTSITQSRSFHWPERGPFKNLESKLKRLKRNGNFPLLRALNFADLDPLSTYIYLLLASCNKNHQPHNKKHLFNKVLGDESQHQHPLWEPDTDPTRSPRPGLPRPSRNIVPHPFPPNRAHPTFEGPSRDEHHYHHHQNRPPVYHQPPRPVLHSHHDHVLNRRRDSHFDAVLEGFMESQRKTSRDIETKLEFTRYELDGRLGELSTQIERVESRCLDMEEDLKKQGEAIEDNRRAIHFTKVSTKEMDNHLDEKITSLDNNLDGTTKSLNSITAVAHQAKREVAEVTLKERQYKRSQDIQRRARGLEDKVDGVSKEVKDLTTRLANLEEKVLTEAKTTGKHNHAAPVFTIRETDPRVIWDEEESRADQERATRLTTGTREKIAPKGRTLTQRSSQPPPTKEKRKTRSSLEEIIDDFNFMARRFPYGVPFDNACNKSPFMQDLAWTQDWSLAELEKMYEEARKGMPKPRFLHKLHDPGYFLIHFSINGSYFDDALCDSGSSVNLMPAEIAKKLGLINSIVKSRMDLKLADSSLTEPLGEVKDIQLDFGGCIVPANFYVVTMKDPEDLKLLLGRSFLATAGAIMDWLIYLYFTYFLCYFTMVF</sequence>
<keyword evidence="3" id="KW-1133">Transmembrane helix</keyword>
<dbReference type="Gene3D" id="2.40.70.10">
    <property type="entry name" value="Acid Proteases"/>
    <property type="match status" value="1"/>
</dbReference>
<proteinExistence type="predicted"/>
<evidence type="ECO:0000313" key="5">
    <source>
        <dbReference type="Proteomes" id="UP000467841"/>
    </source>
</evidence>
<reference evidence="4" key="1">
    <citation type="submission" date="2020-01" db="EMBL/GenBank/DDBJ databases">
        <authorList>
            <person name="Mishra B."/>
        </authorList>
    </citation>
    <scope>NUCLEOTIDE SEQUENCE [LARGE SCALE GENOMIC DNA]</scope>
</reference>
<gene>
    <name evidence="4" type="ORF">MERR_LOCUS27185</name>
</gene>
<feature type="region of interest" description="Disordered" evidence="2">
    <location>
        <begin position="376"/>
        <end position="424"/>
    </location>
</feature>
<feature type="coiled-coil region" evidence="1">
    <location>
        <begin position="313"/>
        <end position="354"/>
    </location>
</feature>
<protein>
    <submittedName>
        <fullName evidence="4">Uncharacterized protein</fullName>
    </submittedName>
</protein>
<keyword evidence="5" id="KW-1185">Reference proteome</keyword>
<keyword evidence="3" id="KW-0812">Transmembrane</keyword>
<evidence type="ECO:0000256" key="2">
    <source>
        <dbReference type="SAM" id="MobiDB-lite"/>
    </source>
</evidence>
<accession>A0A6D2JTG1</accession>
<dbReference type="PANTHER" id="PTHR33067:SF31">
    <property type="entry name" value="RNA-DIRECTED DNA POLYMERASE"/>
    <property type="match status" value="1"/>
</dbReference>
<dbReference type="OrthoDB" id="1103301at2759"/>
<feature type="compositionally biased region" description="Basic and acidic residues" evidence="2">
    <location>
        <begin position="101"/>
        <end position="115"/>
    </location>
</feature>
<feature type="compositionally biased region" description="Basic and acidic residues" evidence="2">
    <location>
        <begin position="376"/>
        <end position="400"/>
    </location>
</feature>
<dbReference type="Pfam" id="PF13975">
    <property type="entry name" value="gag-asp_proteas"/>
    <property type="match status" value="1"/>
</dbReference>
<feature type="coiled-coil region" evidence="1">
    <location>
        <begin position="219"/>
        <end position="246"/>
    </location>
</feature>